<dbReference type="Gene3D" id="2.60.40.10">
    <property type="entry name" value="Immunoglobulins"/>
    <property type="match status" value="2"/>
</dbReference>
<dbReference type="InterPro" id="IPR033126">
    <property type="entry name" value="Glyco_hydro_9_Asp/Glu_AS"/>
</dbReference>
<dbReference type="InterPro" id="IPR012341">
    <property type="entry name" value="6hp_glycosidase-like_sf"/>
</dbReference>
<dbReference type="SMART" id="SM00637">
    <property type="entry name" value="CBD_II"/>
    <property type="match status" value="1"/>
</dbReference>
<evidence type="ECO:0000256" key="4">
    <source>
        <dbReference type="ARBA" id="ARBA00023295"/>
    </source>
</evidence>
<dbReference type="InterPro" id="IPR008928">
    <property type="entry name" value="6-hairpin_glycosidase_sf"/>
</dbReference>
<accession>Q47PF7</accession>
<evidence type="ECO:0000313" key="11">
    <source>
        <dbReference type="EMBL" id="AAZ55662.1"/>
    </source>
</evidence>
<dbReference type="KEGG" id="tfu:Tfu_1627"/>
<dbReference type="STRING" id="269800.Tfu_1627"/>
<dbReference type="PROSITE" id="PS00698">
    <property type="entry name" value="GH9_3"/>
    <property type="match status" value="1"/>
</dbReference>
<dbReference type="InterPro" id="IPR013783">
    <property type="entry name" value="Ig-like_fold"/>
</dbReference>
<dbReference type="Gene3D" id="2.60.40.290">
    <property type="match status" value="1"/>
</dbReference>
<dbReference type="CDD" id="cd02850">
    <property type="entry name" value="E_set_Cellulase_N"/>
    <property type="match status" value="1"/>
</dbReference>
<dbReference type="Pfam" id="PF00041">
    <property type="entry name" value="fn3"/>
    <property type="match status" value="1"/>
</dbReference>
<evidence type="ECO:0000259" key="10">
    <source>
        <dbReference type="PROSITE" id="PS51173"/>
    </source>
</evidence>
<reference evidence="11" key="1">
    <citation type="submission" date="2005-07" db="EMBL/GenBank/DDBJ databases">
        <title>Complete sequence of Thermobifida fusca YX.</title>
        <authorList>
            <consortium name="US DOE Joint Genome Institute"/>
            <person name="Copeland A."/>
            <person name="Lucas S."/>
            <person name="Lapidus A."/>
            <person name="Barry K."/>
            <person name="Detter J.C."/>
            <person name="Glavina T."/>
            <person name="Hammon N."/>
            <person name="Israni S."/>
            <person name="Pitluck S."/>
            <person name="Di Bartolo G."/>
            <person name="Chain P."/>
            <person name="Schmutz J."/>
            <person name="Larimer F."/>
            <person name="Land M."/>
            <person name="Lykidis A."/>
            <person name="Richardson P."/>
        </authorList>
    </citation>
    <scope>NUCLEOTIDE SEQUENCE</scope>
    <source>
        <strain evidence="11">YX</strain>
    </source>
</reference>
<feature type="active site" evidence="6">
    <location>
        <position position="748"/>
    </location>
</feature>
<organism evidence="11">
    <name type="scientific">Thermobifida fusca (strain YX)</name>
    <dbReference type="NCBI Taxonomy" id="269800"/>
    <lineage>
        <taxon>Bacteria</taxon>
        <taxon>Bacillati</taxon>
        <taxon>Actinomycetota</taxon>
        <taxon>Actinomycetes</taxon>
        <taxon>Streptosporangiales</taxon>
        <taxon>Nocardiopsidaceae</taxon>
        <taxon>Thermobifida</taxon>
    </lineage>
</organism>
<dbReference type="PANTHER" id="PTHR22298">
    <property type="entry name" value="ENDO-1,4-BETA-GLUCANASE"/>
    <property type="match status" value="1"/>
</dbReference>
<evidence type="ECO:0000256" key="5">
    <source>
        <dbReference type="ARBA" id="ARBA00023326"/>
    </source>
</evidence>
<dbReference type="InterPro" id="IPR018366">
    <property type="entry name" value="CBM2_CS"/>
</dbReference>
<dbReference type="SUPFAM" id="SSF49785">
    <property type="entry name" value="Galactose-binding domain-like"/>
    <property type="match status" value="1"/>
</dbReference>
<keyword evidence="7" id="KW-0136">Cellulose degradation</keyword>
<dbReference type="OrthoDB" id="9808897at2"/>
<dbReference type="eggNOG" id="COG5297">
    <property type="taxonomic scope" value="Bacteria"/>
</dbReference>
<dbReference type="SUPFAM" id="SSF49265">
    <property type="entry name" value="Fibronectin type III"/>
    <property type="match status" value="1"/>
</dbReference>
<feature type="region of interest" description="Disordered" evidence="8">
    <location>
        <begin position="776"/>
        <end position="804"/>
    </location>
</feature>
<keyword evidence="4 6" id="KW-0326">Glycosidase</keyword>
<evidence type="ECO:0000256" key="2">
    <source>
        <dbReference type="ARBA" id="ARBA00022801"/>
    </source>
</evidence>
<comment type="similarity">
    <text evidence="1 6 7">Belongs to the glycosyl hydrolase 9 (cellulase E) family.</text>
</comment>
<feature type="domain" description="Fibronectin type-III" evidence="9">
    <location>
        <begin position="798"/>
        <end position="887"/>
    </location>
</feature>
<dbReference type="InterPro" id="IPR008965">
    <property type="entry name" value="CBM2/CBM3_carb-bd_dom_sf"/>
</dbReference>
<dbReference type="SUPFAM" id="SSF49384">
    <property type="entry name" value="Carbohydrate-binding domain"/>
    <property type="match status" value="1"/>
</dbReference>
<comment type="catalytic activity">
    <reaction evidence="7">
        <text>Endohydrolysis of (1-&gt;4)-beta-D-glucosidic linkages in cellulose, lichenin and cereal beta-D-glucans.</text>
        <dbReference type="EC" id="3.2.1.4"/>
    </reaction>
</comment>
<dbReference type="Pfam" id="PF02018">
    <property type="entry name" value="CBM_4_9"/>
    <property type="match status" value="1"/>
</dbReference>
<proteinExistence type="inferred from homology"/>
<feature type="region of interest" description="Disordered" evidence="8">
    <location>
        <begin position="705"/>
        <end position="731"/>
    </location>
</feature>
<dbReference type="Gene3D" id="2.60.120.260">
    <property type="entry name" value="Galactose-binding domain-like"/>
    <property type="match status" value="1"/>
</dbReference>
<dbReference type="HOGENOM" id="CLU_006010_0_0_11"/>
<dbReference type="InterPro" id="IPR008979">
    <property type="entry name" value="Galactose-bd-like_sf"/>
</dbReference>
<dbReference type="InterPro" id="IPR003961">
    <property type="entry name" value="FN3_dom"/>
</dbReference>
<dbReference type="PROSITE" id="PS51173">
    <property type="entry name" value="CBM2"/>
    <property type="match status" value="1"/>
</dbReference>
<feature type="domain" description="CBM2" evidence="10">
    <location>
        <begin position="889"/>
        <end position="998"/>
    </location>
</feature>
<dbReference type="SUPFAM" id="SSF81296">
    <property type="entry name" value="E set domains"/>
    <property type="match status" value="1"/>
</dbReference>
<dbReference type="Pfam" id="PF00759">
    <property type="entry name" value="Glyco_hydro_9"/>
    <property type="match status" value="1"/>
</dbReference>
<dbReference type="Gene3D" id="1.50.10.10">
    <property type="match status" value="1"/>
</dbReference>
<evidence type="ECO:0000256" key="6">
    <source>
        <dbReference type="PROSITE-ProRule" id="PRU10060"/>
    </source>
</evidence>
<evidence type="ECO:0000256" key="3">
    <source>
        <dbReference type="ARBA" id="ARBA00023277"/>
    </source>
</evidence>
<evidence type="ECO:0000256" key="8">
    <source>
        <dbReference type="SAM" id="MobiDB-lite"/>
    </source>
</evidence>
<name>Q47PF7_THEFY</name>
<keyword evidence="3 6" id="KW-0119">Carbohydrate metabolism</keyword>
<dbReference type="PROSITE" id="PS50853">
    <property type="entry name" value="FN3"/>
    <property type="match status" value="1"/>
</dbReference>
<dbReference type="InterPro" id="IPR001701">
    <property type="entry name" value="Glyco_hydro_9"/>
</dbReference>
<dbReference type="SUPFAM" id="SSF48208">
    <property type="entry name" value="Six-hairpin glycosidases"/>
    <property type="match status" value="1"/>
</dbReference>
<evidence type="ECO:0000256" key="7">
    <source>
        <dbReference type="RuleBase" id="RU361166"/>
    </source>
</evidence>
<dbReference type="Pfam" id="PF00553">
    <property type="entry name" value="CBM_2"/>
    <property type="match status" value="1"/>
</dbReference>
<feature type="active site" evidence="6">
    <location>
        <position position="757"/>
    </location>
</feature>
<dbReference type="InterPro" id="IPR014756">
    <property type="entry name" value="Ig_E-set"/>
</dbReference>
<dbReference type="PROSITE" id="PS00561">
    <property type="entry name" value="CBM2_A"/>
    <property type="match status" value="1"/>
</dbReference>
<sequence length="998" mass="107045">MGALPWWASAVRSSSQFESPYGRTSVLRRPRSRSPLVALTAATCAVALGGTAVPAQADEVNQIRNGDFSSGTAPWWGTENIQLNVTDGMLCVDVPGGTVNPWDVIIGQDDIPLIEGESYAFSFTASSTVPVSIRALVQEPVEPWTTQMDERALLGPEAETYEFVFTSNVDWDDAQVAFQIGGSDEPWTFCLDDVALLGGAEPPVYEPDTGPRVRVNQVGYLPHGPKKATVVTDATSALTWELADADGNVVASGQTKPHGADSSSGLNVHTVDFSSYTTKGSDYTLTVDGETSYPFDIDESVYEELRVDALSFYYPQRSGIEILDSIAPGYGRPAGHIGVPPNQGDTDVPCAPGTCDYSLDVSGGWYDAGDHGKYVVNGGISVHQIMSIYERSQLADTAQPDKLADSTLRLPETGNGVPDVLDEARWEMEFLLKMQVPEGEPLAGMAHHKIHDEQWTGLPLLPSADPQPRYLQPPSTAATLNLAATAAQCARVFEPFDEDFAAECLAAAETAWDAAKANPNIYAPAFGEGGGPYNDNNVTDEFYWAAAELFLTTGKEEYRDAVTSSPLHTDDEEVFRDGAFDWGWTAALARLQLATIPNDLADRDRVRQSVVDAADMYLANVETSPWGLAYKPNNGVFVWGSNSAVLNNMVILAVAFDLTGDTKYRDGVLEGMDYIFGRNALNQSYVTGYGDKDSRNQHSRWYAHQLDPRLPNPPKGTLAGGPNSDSTTWDPVAQSKLTGCAPQMCYIDHIESWSTNELTINWNAPLSWIASFIADQDDAGEPGGEEPGPGDDETPPSKPGNLKASDITATSATLTWDASTDNVGVVGYKVSLVRDGDAEEVGTTAQTSYTLTGLSADQEYTVQVVAYDAAGNLSTPATVTFTTEKEDETPTPSASCAVTYQTNDWPGGFTASVTLTNTGSTPWDSWELRFTFPSGQTVSHGWSANWQQSGSDVTATSLPWNGSVPPGGSVNIGFNGTWGGSNTKPEKFTVNGAVCSIG</sequence>
<dbReference type="InterPro" id="IPR012291">
    <property type="entry name" value="CBM2_carb-bd_dom_sf"/>
</dbReference>
<dbReference type="SMR" id="Q47PF7"/>
<dbReference type="InterPro" id="IPR001919">
    <property type="entry name" value="CBD2"/>
</dbReference>
<dbReference type="SMART" id="SM00060">
    <property type="entry name" value="FN3"/>
    <property type="match status" value="1"/>
</dbReference>
<feature type="compositionally biased region" description="Acidic residues" evidence="8">
    <location>
        <begin position="776"/>
        <end position="794"/>
    </location>
</feature>
<dbReference type="GO" id="GO:0030247">
    <property type="term" value="F:polysaccharide binding"/>
    <property type="evidence" value="ECO:0007669"/>
    <property type="project" value="UniProtKB-UniRule"/>
</dbReference>
<keyword evidence="5 6" id="KW-0624">Polysaccharide degradation</keyword>
<evidence type="ECO:0000256" key="1">
    <source>
        <dbReference type="ARBA" id="ARBA00007072"/>
    </source>
</evidence>
<dbReference type="AlphaFoldDB" id="Q47PF7"/>
<evidence type="ECO:0000259" key="9">
    <source>
        <dbReference type="PROSITE" id="PS50853"/>
    </source>
</evidence>
<dbReference type="EMBL" id="CP000088">
    <property type="protein sequence ID" value="AAZ55662.1"/>
    <property type="molecule type" value="Genomic_DNA"/>
</dbReference>
<dbReference type="GO" id="GO:0008810">
    <property type="term" value="F:cellulase activity"/>
    <property type="evidence" value="ECO:0007669"/>
    <property type="project" value="UniProtKB-EC"/>
</dbReference>
<gene>
    <name evidence="11" type="ordered locus">Tfu_1627</name>
</gene>
<dbReference type="GO" id="GO:0030245">
    <property type="term" value="P:cellulose catabolic process"/>
    <property type="evidence" value="ECO:0007669"/>
    <property type="project" value="UniProtKB-KW"/>
</dbReference>
<dbReference type="Pfam" id="PF02927">
    <property type="entry name" value="CelD_N"/>
    <property type="match status" value="1"/>
</dbReference>
<protein>
    <recommendedName>
        <fullName evidence="7">Endoglucanase</fullName>
        <ecNumber evidence="7">3.2.1.4</ecNumber>
    </recommendedName>
</protein>
<dbReference type="InterPro" id="IPR003305">
    <property type="entry name" value="CenC_carb-bd"/>
</dbReference>
<keyword evidence="2 6" id="KW-0378">Hydrolase</keyword>
<dbReference type="CDD" id="cd00063">
    <property type="entry name" value="FN3"/>
    <property type="match status" value="1"/>
</dbReference>
<dbReference type="InterPro" id="IPR004197">
    <property type="entry name" value="Cellulase_Ig-like"/>
</dbReference>
<dbReference type="InterPro" id="IPR036116">
    <property type="entry name" value="FN3_sf"/>
</dbReference>
<dbReference type="EC" id="3.2.1.4" evidence="7"/>